<dbReference type="GO" id="GO:0020037">
    <property type="term" value="F:heme binding"/>
    <property type="evidence" value="ECO:0007669"/>
    <property type="project" value="InterPro"/>
</dbReference>
<dbReference type="GO" id="GO:0005789">
    <property type="term" value="C:endoplasmic reticulum membrane"/>
    <property type="evidence" value="ECO:0007669"/>
    <property type="project" value="UniProtKB-SubCell"/>
</dbReference>
<evidence type="ECO:0000256" key="10">
    <source>
        <dbReference type="ARBA" id="ARBA00023002"/>
    </source>
</evidence>
<evidence type="ECO:0000256" key="5">
    <source>
        <dbReference type="ARBA" id="ARBA00010617"/>
    </source>
</evidence>
<comment type="subcellular location">
    <subcellularLocation>
        <location evidence="4">Endoplasmic reticulum membrane</location>
        <topology evidence="4">Peripheral membrane protein</topology>
    </subcellularLocation>
    <subcellularLocation>
        <location evidence="3">Microsome membrane</location>
        <topology evidence="3">Peripheral membrane protein</topology>
    </subcellularLocation>
</comment>
<evidence type="ECO:0000256" key="1">
    <source>
        <dbReference type="ARBA" id="ARBA00001971"/>
    </source>
</evidence>
<feature type="transmembrane region" description="Helical" evidence="15">
    <location>
        <begin position="541"/>
        <end position="562"/>
    </location>
</feature>
<evidence type="ECO:0000256" key="8">
    <source>
        <dbReference type="ARBA" id="ARBA00022824"/>
    </source>
</evidence>
<protein>
    <recommendedName>
        <fullName evidence="18">Cytochrome P450 4C1</fullName>
    </recommendedName>
</protein>
<keyword evidence="15" id="KW-1133">Transmembrane helix</keyword>
<dbReference type="FunFam" id="1.10.630.10:FF:000035">
    <property type="entry name" value="CYtochrome P450 family"/>
    <property type="match status" value="2"/>
</dbReference>
<dbReference type="InterPro" id="IPR002401">
    <property type="entry name" value="Cyt_P450_E_grp-I"/>
</dbReference>
<evidence type="ECO:0000256" key="3">
    <source>
        <dbReference type="ARBA" id="ARBA00004174"/>
    </source>
</evidence>
<comment type="similarity">
    <text evidence="5">Belongs to the cytochrome P450 family.</text>
</comment>
<evidence type="ECO:0000256" key="15">
    <source>
        <dbReference type="SAM" id="Phobius"/>
    </source>
</evidence>
<organism evidence="16 17">
    <name type="scientific">Fopius arisanus</name>
    <dbReference type="NCBI Taxonomy" id="64838"/>
    <lineage>
        <taxon>Eukaryota</taxon>
        <taxon>Metazoa</taxon>
        <taxon>Ecdysozoa</taxon>
        <taxon>Arthropoda</taxon>
        <taxon>Hexapoda</taxon>
        <taxon>Insecta</taxon>
        <taxon>Pterygota</taxon>
        <taxon>Neoptera</taxon>
        <taxon>Endopterygota</taxon>
        <taxon>Hymenoptera</taxon>
        <taxon>Apocrita</taxon>
        <taxon>Ichneumonoidea</taxon>
        <taxon>Braconidae</taxon>
        <taxon>Opiinae</taxon>
        <taxon>Fopius</taxon>
    </lineage>
</organism>
<keyword evidence="8" id="KW-0256">Endoplasmic reticulum</keyword>
<evidence type="ECO:0000313" key="17">
    <source>
        <dbReference type="RefSeq" id="XP_011305737.1"/>
    </source>
</evidence>
<keyword evidence="10" id="KW-0560">Oxidoreductase</keyword>
<evidence type="ECO:0000256" key="6">
    <source>
        <dbReference type="ARBA" id="ARBA00022617"/>
    </source>
</evidence>
<keyword evidence="6 14" id="KW-0349">Heme</keyword>
<feature type="binding site" description="axial binding residue" evidence="14">
    <location>
        <position position="461"/>
    </location>
    <ligand>
        <name>heme</name>
        <dbReference type="ChEBI" id="CHEBI:30413"/>
    </ligand>
    <ligandPart>
        <name>Fe</name>
        <dbReference type="ChEBI" id="CHEBI:18248"/>
    </ligandPart>
</feature>
<feature type="transmembrane region" description="Helical" evidence="15">
    <location>
        <begin position="6"/>
        <end position="25"/>
    </location>
</feature>
<proteinExistence type="inferred from homology"/>
<dbReference type="GeneID" id="105268136"/>
<dbReference type="Gene3D" id="1.10.630.10">
    <property type="entry name" value="Cytochrome P450"/>
    <property type="match status" value="2"/>
</dbReference>
<dbReference type="PANTHER" id="PTHR24291">
    <property type="entry name" value="CYTOCHROME P450 FAMILY 4"/>
    <property type="match status" value="1"/>
</dbReference>
<accession>A0A9R1TAT6</accession>
<gene>
    <name evidence="17" type="primary">LOC105268136</name>
</gene>
<keyword evidence="9" id="KW-0492">Microsome</keyword>
<dbReference type="InterPro" id="IPR036396">
    <property type="entry name" value="Cyt_P450_sf"/>
</dbReference>
<dbReference type="GO" id="GO:0005506">
    <property type="term" value="F:iron ion binding"/>
    <property type="evidence" value="ECO:0007669"/>
    <property type="project" value="InterPro"/>
</dbReference>
<dbReference type="PRINTS" id="PR00463">
    <property type="entry name" value="EP450I"/>
</dbReference>
<comment type="function">
    <text evidence="2">May be involved in the metabolism of insect hormones and in the breakdown of synthetic insecticides.</text>
</comment>
<comment type="cofactor">
    <cofactor evidence="1 14">
        <name>heme</name>
        <dbReference type="ChEBI" id="CHEBI:30413"/>
    </cofactor>
</comment>
<dbReference type="PANTHER" id="PTHR24291:SF189">
    <property type="entry name" value="CYTOCHROME P450 4C3-RELATED"/>
    <property type="match status" value="1"/>
</dbReference>
<dbReference type="GO" id="GO:0016705">
    <property type="term" value="F:oxidoreductase activity, acting on paired donors, with incorporation or reduction of molecular oxygen"/>
    <property type="evidence" value="ECO:0007669"/>
    <property type="project" value="InterPro"/>
</dbReference>
<name>A0A9R1TAT6_9HYME</name>
<evidence type="ECO:0000256" key="9">
    <source>
        <dbReference type="ARBA" id="ARBA00022848"/>
    </source>
</evidence>
<keyword evidence="13 15" id="KW-0472">Membrane</keyword>
<evidence type="ECO:0000256" key="2">
    <source>
        <dbReference type="ARBA" id="ARBA00003690"/>
    </source>
</evidence>
<dbReference type="PROSITE" id="PS00086">
    <property type="entry name" value="CYTOCHROME_P450"/>
    <property type="match status" value="2"/>
</dbReference>
<dbReference type="GO" id="GO:0004497">
    <property type="term" value="F:monooxygenase activity"/>
    <property type="evidence" value="ECO:0007669"/>
    <property type="project" value="UniProtKB-KW"/>
</dbReference>
<evidence type="ECO:0000256" key="12">
    <source>
        <dbReference type="ARBA" id="ARBA00023033"/>
    </source>
</evidence>
<keyword evidence="15" id="KW-0812">Transmembrane</keyword>
<reference evidence="17" key="1">
    <citation type="submission" date="2025-08" db="UniProtKB">
        <authorList>
            <consortium name="RefSeq"/>
        </authorList>
    </citation>
    <scope>IDENTIFICATION</scope>
</reference>
<keyword evidence="16" id="KW-1185">Reference proteome</keyword>
<evidence type="ECO:0008006" key="18">
    <source>
        <dbReference type="Google" id="ProtNLM"/>
    </source>
</evidence>
<keyword evidence="7 14" id="KW-0479">Metal-binding</keyword>
<dbReference type="AlphaFoldDB" id="A0A9R1TAT6"/>
<dbReference type="InterPro" id="IPR050196">
    <property type="entry name" value="Cytochrome_P450_Monoox"/>
</dbReference>
<dbReference type="Pfam" id="PF00067">
    <property type="entry name" value="p450"/>
    <property type="match status" value="2"/>
</dbReference>
<dbReference type="SUPFAM" id="SSF48264">
    <property type="entry name" value="Cytochrome P450"/>
    <property type="match status" value="2"/>
</dbReference>
<dbReference type="InterPro" id="IPR001128">
    <property type="entry name" value="Cyt_P450"/>
</dbReference>
<evidence type="ECO:0000256" key="4">
    <source>
        <dbReference type="ARBA" id="ARBA00004406"/>
    </source>
</evidence>
<keyword evidence="11 14" id="KW-0408">Iron</keyword>
<dbReference type="InterPro" id="IPR017972">
    <property type="entry name" value="Cyt_P450_CS"/>
</dbReference>
<sequence>MELLTLAALILSLPIIILFIFDFYLHHDRRGFLVDKIPGPKTFPLLGNSLDVNVPPEQLWNFFRDSGRNYYPVYKFWVLNWPVINIRHPDDLEIFLSSNKMIEKSLFYDLLRSWLNDGLLTSKGDKWRGRRKILTSAFHFNVLDEFVDTFVEHTDRLVETLLEEAQAGDVVKDLLPMFSKLTLGTICETAMGTKFDGEDEAQNEYRKGIYDLGSLFYWRATKPWLKSDLIFSMTKNGKRQAKIVKRLHDFTMEIIKERKQYHHSTGGKYLNEFSTHDTESRNPSATKNRRRLAFLDLLIAASSKEQEIDDRGIREEVDTFVFEGHDTTAVALLFITILLAENRDVQARCREEVREVMEETSGKMNIKDVQKLNYLDRCIKEAQRLYPSVPIIGRKAVDDVQLKTCFVPKGALVNMQLIETHRDPNYWPRPNVFDPDRFSPENSRGRHPFAYVPFSAGPRNCIGQKFAMVEMKIIMAGLLLNFHFEPMELAANIRMVPDFVMRTAHPVSLKFVPIISVVHFILISLHELLKIFPRTRILKMIDLILALVLIPVAILLGIHVWVHQSRVGRWVDKIPGPKGFPIIGNFQDLKGTRDKVFLQQRKFGNEYYPIYKYWILHRCLVNIRHPDDVETVLSHTKNIEKSPHVNLLSTWLGDGLILSKGEKWRGRRKMLNVTFGTNILEGFVSIFAEKTATFLNRLNAEAMAQGGKILKNVEPTYSELSLKIICETAMGINLDDKNLEFAAFMKGIQKAGYIFQYRFMRPWLQSEWIFSLTSMGREYQQVVKVLHAFSKKIIEARKEYHQMNDWRYLGGSNGTSADQEDDKMTRSGKKLAFLDFLLAAWKRSGIDDAGLQEEVDMFVVAGHDTTSTALALTTIILAEHKDIQEKCRREINEVLNGLPIEEITMKELQQLNYLQQCIKESMRLYSVAPLAIRTLKSDLQLRDYFLPEGTEVAVQIFDVHRDPQFWPNPEVYDPERFSPENSKGRHPYSYLPFSLGPRNCIGNKFAMLELKTVLAGLISKFYLEPVELIRDSRLVLDFIIRFDHKMHVKFVPINN</sequence>
<dbReference type="KEGG" id="fas:105268136"/>
<keyword evidence="12" id="KW-0503">Monooxygenase</keyword>
<evidence type="ECO:0000313" key="16">
    <source>
        <dbReference type="Proteomes" id="UP000694866"/>
    </source>
</evidence>
<evidence type="ECO:0000256" key="14">
    <source>
        <dbReference type="PIRSR" id="PIRSR602401-1"/>
    </source>
</evidence>
<evidence type="ECO:0000256" key="13">
    <source>
        <dbReference type="ARBA" id="ARBA00023136"/>
    </source>
</evidence>
<evidence type="ECO:0000256" key="11">
    <source>
        <dbReference type="ARBA" id="ARBA00023004"/>
    </source>
</evidence>
<dbReference type="PRINTS" id="PR00385">
    <property type="entry name" value="P450"/>
</dbReference>
<evidence type="ECO:0000256" key="7">
    <source>
        <dbReference type="ARBA" id="ARBA00022723"/>
    </source>
</evidence>
<feature type="transmembrane region" description="Helical" evidence="15">
    <location>
        <begin position="511"/>
        <end position="529"/>
    </location>
</feature>
<dbReference type="RefSeq" id="XP_011305737.1">
    <property type="nucleotide sequence ID" value="XM_011307435.1"/>
</dbReference>
<dbReference type="OrthoDB" id="1470350at2759"/>
<dbReference type="Proteomes" id="UP000694866">
    <property type="component" value="Unplaced"/>
</dbReference>
<dbReference type="CDD" id="cd20628">
    <property type="entry name" value="CYP4"/>
    <property type="match status" value="2"/>
</dbReference>